<feature type="compositionally biased region" description="Basic and acidic residues" evidence="1">
    <location>
        <begin position="96"/>
        <end position="106"/>
    </location>
</feature>
<reference evidence="2 3" key="1">
    <citation type="journal article" date="2010" name="Stand. Genomic Sci.">
        <title>Complete genome sequence of Meiothermus silvanus type strain (VI-R2).</title>
        <authorList>
            <person name="Sikorski J."/>
            <person name="Tindall B.J."/>
            <person name="Lowry S."/>
            <person name="Lucas S."/>
            <person name="Nolan M."/>
            <person name="Copeland A."/>
            <person name="Glavina Del Rio T."/>
            <person name="Tice H."/>
            <person name="Cheng J.F."/>
            <person name="Han C."/>
            <person name="Pitluck S."/>
            <person name="Liolios K."/>
            <person name="Ivanova N."/>
            <person name="Mavromatis K."/>
            <person name="Mikhailova N."/>
            <person name="Pati A."/>
            <person name="Goodwin L."/>
            <person name="Chen A."/>
            <person name="Palaniappan K."/>
            <person name="Land M."/>
            <person name="Hauser L."/>
            <person name="Chang Y.J."/>
            <person name="Jeffries C.D."/>
            <person name="Rohde M."/>
            <person name="Goker M."/>
            <person name="Woyke T."/>
            <person name="Bristow J."/>
            <person name="Eisen J.A."/>
            <person name="Markowitz V."/>
            <person name="Hugenholtz P."/>
            <person name="Kyrpides N.C."/>
            <person name="Klenk H.P."/>
            <person name="Lapidus A."/>
        </authorList>
    </citation>
    <scope>NUCLEOTIDE SEQUENCE [LARGE SCALE GENOMIC DNA]</scope>
    <source>
        <strain evidence="3">ATCC 700542 / DSM 9946 / VI-R2</strain>
    </source>
</reference>
<protein>
    <submittedName>
        <fullName evidence="2">Uncharacterized protein</fullName>
    </submittedName>
</protein>
<dbReference type="KEGG" id="msv:Mesil_2203"/>
<organism evidence="2 3">
    <name type="scientific">Allomeiothermus silvanus (strain ATCC 700542 / DSM 9946 / NBRC 106475 / NCIMB 13440 / VI-R2)</name>
    <name type="common">Thermus silvanus</name>
    <dbReference type="NCBI Taxonomy" id="526227"/>
    <lineage>
        <taxon>Bacteria</taxon>
        <taxon>Thermotogati</taxon>
        <taxon>Deinococcota</taxon>
        <taxon>Deinococci</taxon>
        <taxon>Thermales</taxon>
        <taxon>Thermaceae</taxon>
        <taxon>Allomeiothermus</taxon>
    </lineage>
</organism>
<evidence type="ECO:0000256" key="1">
    <source>
        <dbReference type="SAM" id="MobiDB-lite"/>
    </source>
</evidence>
<gene>
    <name evidence="2" type="ordered locus">Mesil_2203</name>
</gene>
<dbReference type="HOGENOM" id="CLU_792096_0_0_0"/>
<sequence length="373" mass="41074">MTGRYVLTSNCLQTGSMHLTRSVRQFLQQNQPKVRFLDEDGETYEAVVDWAANQITGLGGYYAKRRLGVNEAIYLRLEGEDIVLEAASLKPPRPRAASEEPKESVPSRRASSPEAERRGFKSESGQQKRIRVTPYPKEVLYPHTPVPLEPPGFAHELERLGFSRESNAAPWRFRAALGRRAYSIALLRLGEGNVMELQEMRSSGVVRYAGIVAPESAREEALGEARSLGLSYVSPEALQKLSRLRTIFPLGALDVERMLQAGRLDLEALESLESEISGLLGERAAFSAVLLSLAEVPSQKVFLLADVMEGVGEMGLDPDSVRQILEVLCGPPFLMLKRLSPGEYLMRSSVEAALEELAQYAQFVGVRVGATAG</sequence>
<accession>D7BHY2</accession>
<dbReference type="eggNOG" id="ENOG502ZBS1">
    <property type="taxonomic scope" value="Bacteria"/>
</dbReference>
<feature type="region of interest" description="Disordered" evidence="1">
    <location>
        <begin position="90"/>
        <end position="133"/>
    </location>
</feature>
<dbReference type="STRING" id="526227.Mesil_2203"/>
<dbReference type="AlphaFoldDB" id="D7BHY2"/>
<evidence type="ECO:0000313" key="3">
    <source>
        <dbReference type="Proteomes" id="UP000001916"/>
    </source>
</evidence>
<dbReference type="EMBL" id="CP002042">
    <property type="protein sequence ID" value="ADH64072.1"/>
    <property type="molecule type" value="Genomic_DNA"/>
</dbReference>
<dbReference type="Proteomes" id="UP000001916">
    <property type="component" value="Chromosome"/>
</dbReference>
<dbReference type="OrthoDB" id="30259at2"/>
<evidence type="ECO:0000313" key="2">
    <source>
        <dbReference type="EMBL" id="ADH64072.1"/>
    </source>
</evidence>
<proteinExistence type="predicted"/>
<keyword evidence="3" id="KW-1185">Reference proteome</keyword>
<dbReference type="RefSeq" id="WP_013158617.1">
    <property type="nucleotide sequence ID" value="NC_014212.1"/>
</dbReference>
<name>D7BHY2_ALLS1</name>